<reference evidence="1 2" key="1">
    <citation type="submission" date="2016-12" db="EMBL/GenBank/DDBJ databases">
        <title>Trade-off between light-utilization and light-protection in marine flavobacteria.</title>
        <authorList>
            <person name="Kumagai Y."/>
            <person name="Yoshizawa S."/>
            <person name="Kogure K."/>
            <person name="Iwasaki W."/>
        </authorList>
    </citation>
    <scope>NUCLEOTIDE SEQUENCE [LARGE SCALE GENOMIC DNA]</scope>
    <source>
        <strain evidence="1 2">KCTC 22729</strain>
    </source>
</reference>
<dbReference type="AlphaFoldDB" id="A0A2S7WEJ0"/>
<keyword evidence="2" id="KW-1185">Reference proteome</keyword>
<organism evidence="1 2">
    <name type="scientific">Polaribacter gangjinensis</name>
    <dbReference type="NCBI Taxonomy" id="574710"/>
    <lineage>
        <taxon>Bacteria</taxon>
        <taxon>Pseudomonadati</taxon>
        <taxon>Bacteroidota</taxon>
        <taxon>Flavobacteriia</taxon>
        <taxon>Flavobacteriales</taxon>
        <taxon>Flavobacteriaceae</taxon>
    </lineage>
</organism>
<evidence type="ECO:0000313" key="1">
    <source>
        <dbReference type="EMBL" id="PQJ76014.1"/>
    </source>
</evidence>
<gene>
    <name evidence="1" type="ORF">BTO13_12615</name>
</gene>
<sequence length="91" mass="10812">MENIFKYYQFSDFFKDTSGTFSSNEISFTELNETHFLIFEKTATTYNLYVARFKNKKEIGKIAPEIIEVLVTNYDKSIPEHRMALKQYFAE</sequence>
<evidence type="ECO:0000313" key="2">
    <source>
        <dbReference type="Proteomes" id="UP000237608"/>
    </source>
</evidence>
<comment type="caution">
    <text evidence="1">The sequence shown here is derived from an EMBL/GenBank/DDBJ whole genome shotgun (WGS) entry which is preliminary data.</text>
</comment>
<protein>
    <submittedName>
        <fullName evidence="1">Uncharacterized protein</fullName>
    </submittedName>
</protein>
<dbReference type="OrthoDB" id="1202356at2"/>
<dbReference type="EMBL" id="MSCL01000001">
    <property type="protein sequence ID" value="PQJ76014.1"/>
    <property type="molecule type" value="Genomic_DNA"/>
</dbReference>
<name>A0A2S7WEJ0_9FLAO</name>
<dbReference type="Proteomes" id="UP000237608">
    <property type="component" value="Unassembled WGS sequence"/>
</dbReference>
<dbReference type="RefSeq" id="WP_105047160.1">
    <property type="nucleotide sequence ID" value="NZ_CP150662.1"/>
</dbReference>
<accession>A0A2S7WEJ0</accession>
<proteinExistence type="predicted"/>